<reference evidence="2" key="1">
    <citation type="submission" date="2020-08" db="EMBL/GenBank/DDBJ databases">
        <title>Plant Genome Project.</title>
        <authorList>
            <person name="Zhang R.-G."/>
        </authorList>
    </citation>
    <scope>NUCLEOTIDE SEQUENCE</scope>
    <source>
        <strain evidence="2">WSP0</strain>
        <tissue evidence="2">Leaf</tissue>
    </source>
</reference>
<feature type="signal peptide" evidence="1">
    <location>
        <begin position="1"/>
        <end position="16"/>
    </location>
</feature>
<dbReference type="EMBL" id="JACTNZ010000010">
    <property type="protein sequence ID" value="KAG5529953.1"/>
    <property type="molecule type" value="Genomic_DNA"/>
</dbReference>
<sequence length="74" mass="8285">MIWPLLVALSLQHVRIAKLPAKIWPHFISPRKLCSYRMGELGLLLGKMDRTLAEMSNSIEAFTDGCTLMGNISV</sequence>
<gene>
    <name evidence="2" type="ORF">RHGRI_030357</name>
</gene>
<dbReference type="AlphaFoldDB" id="A0AAV6INV4"/>
<keyword evidence="1" id="KW-0732">Signal</keyword>
<evidence type="ECO:0000256" key="1">
    <source>
        <dbReference type="SAM" id="SignalP"/>
    </source>
</evidence>
<accession>A0AAV6INV4</accession>
<protein>
    <submittedName>
        <fullName evidence="2">Uncharacterized protein</fullName>
    </submittedName>
</protein>
<proteinExistence type="predicted"/>
<dbReference type="Proteomes" id="UP000823749">
    <property type="component" value="Chromosome 10"/>
</dbReference>
<evidence type="ECO:0000313" key="3">
    <source>
        <dbReference type="Proteomes" id="UP000823749"/>
    </source>
</evidence>
<feature type="chain" id="PRO_5043730971" evidence="1">
    <location>
        <begin position="17"/>
        <end position="74"/>
    </location>
</feature>
<organism evidence="2 3">
    <name type="scientific">Rhododendron griersonianum</name>
    <dbReference type="NCBI Taxonomy" id="479676"/>
    <lineage>
        <taxon>Eukaryota</taxon>
        <taxon>Viridiplantae</taxon>
        <taxon>Streptophyta</taxon>
        <taxon>Embryophyta</taxon>
        <taxon>Tracheophyta</taxon>
        <taxon>Spermatophyta</taxon>
        <taxon>Magnoliopsida</taxon>
        <taxon>eudicotyledons</taxon>
        <taxon>Gunneridae</taxon>
        <taxon>Pentapetalae</taxon>
        <taxon>asterids</taxon>
        <taxon>Ericales</taxon>
        <taxon>Ericaceae</taxon>
        <taxon>Ericoideae</taxon>
        <taxon>Rhodoreae</taxon>
        <taxon>Rhododendron</taxon>
    </lineage>
</organism>
<evidence type="ECO:0000313" key="2">
    <source>
        <dbReference type="EMBL" id="KAG5529953.1"/>
    </source>
</evidence>
<name>A0AAV6INV4_9ERIC</name>
<comment type="caution">
    <text evidence="2">The sequence shown here is derived from an EMBL/GenBank/DDBJ whole genome shotgun (WGS) entry which is preliminary data.</text>
</comment>
<keyword evidence="3" id="KW-1185">Reference proteome</keyword>